<dbReference type="EMBL" id="JBFOLJ010000015">
    <property type="protein sequence ID" value="KAL2473947.1"/>
    <property type="molecule type" value="Genomic_DNA"/>
</dbReference>
<dbReference type="PANTHER" id="PTHR31948:SF140">
    <property type="entry name" value="ZINC-FINGER HOMEODOMAIN PROTEIN 2"/>
    <property type="match status" value="1"/>
</dbReference>
<feature type="domain" description="ZF-HD dimerization-type" evidence="5">
    <location>
        <begin position="17"/>
        <end position="66"/>
    </location>
</feature>
<evidence type="ECO:0000256" key="4">
    <source>
        <dbReference type="SAM" id="MobiDB-lite"/>
    </source>
</evidence>
<dbReference type="InterPro" id="IPR006456">
    <property type="entry name" value="ZF_HD_homeobox_Cys/His_dimer"/>
</dbReference>
<dbReference type="EMBL" id="JBFOLJ010000015">
    <property type="protein sequence ID" value="KAL2474105.1"/>
    <property type="molecule type" value="Genomic_DNA"/>
</dbReference>
<gene>
    <name evidence="6" type="ORF">Fot_49683</name>
    <name evidence="7" type="ORF">Fot_49841</name>
</gene>
<evidence type="ECO:0000313" key="7">
    <source>
        <dbReference type="EMBL" id="KAL2474105.1"/>
    </source>
</evidence>
<keyword evidence="7" id="KW-0238">DNA-binding</keyword>
<evidence type="ECO:0000313" key="8">
    <source>
        <dbReference type="Proteomes" id="UP001604277"/>
    </source>
</evidence>
<keyword evidence="7" id="KW-0371">Homeobox</keyword>
<dbReference type="Gene3D" id="1.10.10.60">
    <property type="entry name" value="Homeodomain-like"/>
    <property type="match status" value="1"/>
</dbReference>
<reference evidence="8" key="1">
    <citation type="submission" date="2024-07" db="EMBL/GenBank/DDBJ databases">
        <title>Two chromosome-level genome assemblies of Korean endemic species Abeliophyllum distichum and Forsythia ovata (Oleaceae).</title>
        <authorList>
            <person name="Jang H."/>
        </authorList>
    </citation>
    <scope>NUCLEOTIDE SEQUENCE [LARGE SCALE GENOMIC DNA]</scope>
</reference>
<keyword evidence="3" id="KW-0862">Zinc</keyword>
<name>A0ABD1QD20_9LAMI</name>
<protein>
    <submittedName>
        <fullName evidence="7">Zinc-finger homeodomain protein 2</fullName>
    </submittedName>
</protein>
<dbReference type="Pfam" id="PF04770">
    <property type="entry name" value="ZF-HD_dimer"/>
    <property type="match status" value="1"/>
</dbReference>
<feature type="region of interest" description="Disordered" evidence="4">
    <location>
        <begin position="86"/>
        <end position="117"/>
    </location>
</feature>
<evidence type="ECO:0000256" key="3">
    <source>
        <dbReference type="ARBA" id="ARBA00022833"/>
    </source>
</evidence>
<evidence type="ECO:0000313" key="6">
    <source>
        <dbReference type="EMBL" id="KAL2473947.1"/>
    </source>
</evidence>
<dbReference type="Proteomes" id="UP001604277">
    <property type="component" value="Unassembled WGS sequence"/>
</dbReference>
<dbReference type="NCBIfam" id="TIGR01566">
    <property type="entry name" value="ZF_HD_prot_N"/>
    <property type="match status" value="1"/>
</dbReference>
<evidence type="ECO:0000256" key="2">
    <source>
        <dbReference type="ARBA" id="ARBA00022771"/>
    </source>
</evidence>
<keyword evidence="2 7" id="KW-0863">Zinc-finger</keyword>
<comment type="caution">
    <text evidence="7">The sequence shown here is derived from an EMBL/GenBank/DDBJ whole genome shotgun (WGS) entry which is preliminary data.</text>
</comment>
<keyword evidence="1" id="KW-0479">Metal-binding</keyword>
<dbReference type="AlphaFoldDB" id="A0ABD1QD20"/>
<keyword evidence="8" id="KW-1185">Reference proteome</keyword>
<sequence length="156" mass="17601">MSSFVEVPATPLRKPKYKECLKNHAVGIEDHAVDGCSEFMVTGMEGSLDALKCASCNCHQNFHRKETEGTTEAQVGYLYAAHPQQQRPPLALLSNSGSGGRSGSKDELEDYYSNPSSSVWKKRFWTKFTQEQKDKMLNLAERLGWKIQKQDEELVQ</sequence>
<dbReference type="GO" id="GO:0003677">
    <property type="term" value="F:DNA binding"/>
    <property type="evidence" value="ECO:0007669"/>
    <property type="project" value="UniProtKB-KW"/>
</dbReference>
<dbReference type="GO" id="GO:0008270">
    <property type="term" value="F:zinc ion binding"/>
    <property type="evidence" value="ECO:0007669"/>
    <property type="project" value="UniProtKB-KW"/>
</dbReference>
<evidence type="ECO:0000259" key="5">
    <source>
        <dbReference type="PROSITE" id="PS51523"/>
    </source>
</evidence>
<dbReference type="PANTHER" id="PTHR31948">
    <property type="entry name" value="ZINC-FINGER HOMEODOMAIN PROTEIN 2"/>
    <property type="match status" value="1"/>
</dbReference>
<proteinExistence type="predicted"/>
<reference evidence="7" key="2">
    <citation type="submission" date="2024-07" db="EMBL/GenBank/DDBJ databases">
        <title>Two chromosome-level genome assemblies of Korean endemic species Abeliophyllum distichum and Forsythia ovata (Oleaceae).</title>
        <authorList>
            <person name="Mun J.H."/>
        </authorList>
    </citation>
    <scope>NUCLEOTIDE SEQUENCE</scope>
    <source>
        <strain evidence="7">KNKB202402200001</strain>
        <tissue evidence="7">Leaf</tissue>
    </source>
</reference>
<organism evidence="7 8">
    <name type="scientific">Forsythia ovata</name>
    <dbReference type="NCBI Taxonomy" id="205694"/>
    <lineage>
        <taxon>Eukaryota</taxon>
        <taxon>Viridiplantae</taxon>
        <taxon>Streptophyta</taxon>
        <taxon>Embryophyta</taxon>
        <taxon>Tracheophyta</taxon>
        <taxon>Spermatophyta</taxon>
        <taxon>Magnoliopsida</taxon>
        <taxon>eudicotyledons</taxon>
        <taxon>Gunneridae</taxon>
        <taxon>Pentapetalae</taxon>
        <taxon>asterids</taxon>
        <taxon>lamiids</taxon>
        <taxon>Lamiales</taxon>
        <taxon>Oleaceae</taxon>
        <taxon>Forsythieae</taxon>
        <taxon>Forsythia</taxon>
    </lineage>
</organism>
<accession>A0ABD1QD20</accession>
<evidence type="ECO:0000256" key="1">
    <source>
        <dbReference type="ARBA" id="ARBA00022723"/>
    </source>
</evidence>
<dbReference type="PROSITE" id="PS51523">
    <property type="entry name" value="ZF_HD_DIMER"/>
    <property type="match status" value="1"/>
</dbReference>